<dbReference type="Pfam" id="PF06585">
    <property type="entry name" value="JHBP"/>
    <property type="match status" value="2"/>
</dbReference>
<dbReference type="PANTHER" id="PTHR11008">
    <property type="entry name" value="PROTEIN TAKEOUT-LIKE PROTEIN"/>
    <property type="match status" value="1"/>
</dbReference>
<dbReference type="VEuPathDB" id="VectorBase:AEPI001213"/>
<dbReference type="SMART" id="SM00700">
    <property type="entry name" value="JHBP"/>
    <property type="match status" value="1"/>
</dbReference>
<reference evidence="3" key="1">
    <citation type="submission" date="2013-03" db="EMBL/GenBank/DDBJ databases">
        <title>The Genome Sequence of Anopheles epiroticus epiroticus2.</title>
        <authorList>
            <consortium name="The Broad Institute Genomics Platform"/>
            <person name="Neafsey D.E."/>
            <person name="Howell P."/>
            <person name="Walker B."/>
            <person name="Young S.K."/>
            <person name="Zeng Q."/>
            <person name="Gargeya S."/>
            <person name="Fitzgerald M."/>
            <person name="Haas B."/>
            <person name="Abouelleil A."/>
            <person name="Allen A.W."/>
            <person name="Alvarado L."/>
            <person name="Arachchi H.M."/>
            <person name="Berlin A.M."/>
            <person name="Chapman S.B."/>
            <person name="Gainer-Dewar J."/>
            <person name="Goldberg J."/>
            <person name="Griggs A."/>
            <person name="Gujja S."/>
            <person name="Hansen M."/>
            <person name="Howarth C."/>
            <person name="Imamovic A."/>
            <person name="Ireland A."/>
            <person name="Larimer J."/>
            <person name="McCowan C."/>
            <person name="Murphy C."/>
            <person name="Pearson M."/>
            <person name="Poon T.W."/>
            <person name="Priest M."/>
            <person name="Roberts A."/>
            <person name="Saif S."/>
            <person name="Shea T."/>
            <person name="Sisk P."/>
            <person name="Sykes S."/>
            <person name="Wortman J."/>
            <person name="Nusbaum C."/>
            <person name="Birren B."/>
        </authorList>
    </citation>
    <scope>NUCLEOTIDE SEQUENCE [LARGE SCALE GENOMIC DNA]</scope>
    <source>
        <strain evidence="3">Epiroticus2</strain>
    </source>
</reference>
<accession>A0A182P2S7</accession>
<dbReference type="AlphaFoldDB" id="A0A182P2S7"/>
<organism evidence="2 3">
    <name type="scientific">Anopheles epiroticus</name>
    <dbReference type="NCBI Taxonomy" id="199890"/>
    <lineage>
        <taxon>Eukaryota</taxon>
        <taxon>Metazoa</taxon>
        <taxon>Ecdysozoa</taxon>
        <taxon>Arthropoda</taxon>
        <taxon>Hexapoda</taxon>
        <taxon>Insecta</taxon>
        <taxon>Pterygota</taxon>
        <taxon>Neoptera</taxon>
        <taxon>Endopterygota</taxon>
        <taxon>Diptera</taxon>
        <taxon>Nematocera</taxon>
        <taxon>Culicoidea</taxon>
        <taxon>Culicidae</taxon>
        <taxon>Anophelinae</taxon>
        <taxon>Anopheles</taxon>
    </lineage>
</organism>
<name>A0A182P2S7_9DIPT</name>
<dbReference type="PANTHER" id="PTHR11008:SF39">
    <property type="entry name" value="CIRCADIAN CLOCK-CONTROLLED PROTEIN-LIKE PROTEIN"/>
    <property type="match status" value="1"/>
</dbReference>
<reference evidence="2" key="2">
    <citation type="submission" date="2020-05" db="UniProtKB">
        <authorList>
            <consortium name="EnsemblMetazoa"/>
        </authorList>
    </citation>
    <scope>IDENTIFICATION</scope>
    <source>
        <strain evidence="2">Epiroticus2</strain>
    </source>
</reference>
<dbReference type="Proteomes" id="UP000075885">
    <property type="component" value="Unassembled WGS sequence"/>
</dbReference>
<dbReference type="InterPro" id="IPR010562">
    <property type="entry name" value="Haemolymph_juvenile_hormone-bd"/>
</dbReference>
<dbReference type="Gene3D" id="3.15.10.30">
    <property type="entry name" value="Haemolymph juvenile hormone binding protein"/>
    <property type="match status" value="2"/>
</dbReference>
<protein>
    <submittedName>
        <fullName evidence="2">Uncharacterized protein</fullName>
    </submittedName>
</protein>
<feature type="signal peptide" evidence="1">
    <location>
        <begin position="1"/>
        <end position="26"/>
    </location>
</feature>
<feature type="chain" id="PRO_5008130755" evidence="1">
    <location>
        <begin position="27"/>
        <end position="477"/>
    </location>
</feature>
<sequence>MEAHCSPLALLLVVIVAAAAPTNVAGFPRNGFEEFRCLRSSPTLNKCIEGAIQHYINYLYSGTISERTTVSSLDPLVLPDTTLIEGDDVVSTFTHRQTTGFRSMYITDVRSDISRLEFYFKFHISAIDTRGSYHARLQARPEIAEWSQMTYSIRNSSIQLQLKGFNYEHDDRVYLKVNVTDWSQQIGDHTVGFRWFTMSGNYSQFSDRFEQIRGRDILPVVERDLMHSLQDRFQRLLNEILRTIYKVFYSTKNIGGVGDGGGRDGCRRSGPELPECIGASVQQFVNFMSSGKLSVQHTITPFDPLHLPNMTFSQEQQVKATYWNRYLVGLKNTFIQDVRVNIDKLEFNVTAIIPALEMLGMFSKEASQDRQVTENSIVTFSIRNMVVGLTGKGTLYSATNPAGTASKYLRLQLTAPHITIGSNVPDSDAQGGFIAPFTATKLKRLIEKDLRMQLAKRIQHIANEALALTPFVQLFPV</sequence>
<evidence type="ECO:0000313" key="3">
    <source>
        <dbReference type="Proteomes" id="UP000075885"/>
    </source>
</evidence>
<evidence type="ECO:0000313" key="2">
    <source>
        <dbReference type="EnsemblMetazoa" id="AEPI001213-PA"/>
    </source>
</evidence>
<evidence type="ECO:0000256" key="1">
    <source>
        <dbReference type="SAM" id="SignalP"/>
    </source>
</evidence>
<dbReference type="EnsemblMetazoa" id="AEPI001213-RA">
    <property type="protein sequence ID" value="AEPI001213-PA"/>
    <property type="gene ID" value="AEPI001213"/>
</dbReference>
<keyword evidence="3" id="KW-1185">Reference proteome</keyword>
<dbReference type="InterPro" id="IPR038606">
    <property type="entry name" value="To_sf"/>
</dbReference>
<proteinExistence type="predicted"/>
<dbReference type="GO" id="GO:0005615">
    <property type="term" value="C:extracellular space"/>
    <property type="evidence" value="ECO:0007669"/>
    <property type="project" value="TreeGrafter"/>
</dbReference>
<keyword evidence="1" id="KW-0732">Signal</keyword>